<evidence type="ECO:0000256" key="7">
    <source>
        <dbReference type="ARBA" id="ARBA00022967"/>
    </source>
</evidence>
<comment type="subcellular location">
    <subcellularLocation>
        <location evidence="1">Endomembrane system</location>
        <topology evidence="1">Multi-pass membrane protein</topology>
    </subcellularLocation>
</comment>
<dbReference type="Pfam" id="PF00690">
    <property type="entry name" value="Cation_ATPase_N"/>
    <property type="match status" value="1"/>
</dbReference>
<dbReference type="InterPro" id="IPR004014">
    <property type="entry name" value="ATPase_P-typ_cation-transptr_N"/>
</dbReference>
<dbReference type="InterPro" id="IPR059000">
    <property type="entry name" value="ATPase_P-type_domA"/>
</dbReference>
<dbReference type="GO" id="GO:0012505">
    <property type="term" value="C:endomembrane system"/>
    <property type="evidence" value="ECO:0007669"/>
    <property type="project" value="UniProtKB-SubCell"/>
</dbReference>
<dbReference type="FunFam" id="2.70.150.10:FF:000160">
    <property type="entry name" value="Sarcoplasmic/endoplasmic reticulum calcium ATPase 1"/>
    <property type="match status" value="1"/>
</dbReference>
<proteinExistence type="predicted"/>
<name>A0AAW2TYB9_9LAMI</name>
<dbReference type="AlphaFoldDB" id="A0AAW2TYB9"/>
<evidence type="ECO:0000256" key="3">
    <source>
        <dbReference type="ARBA" id="ARBA00022692"/>
    </source>
</evidence>
<sequence>MLLLFLCQSGEKLVKGLDHGQSDSDHETFSAWAEEIEECEKYYGTNRVSGLRSGDAILKHEIYGYNELEKHEGKSFWHLILDQLNDTLVRILLAAAIISFMLAWYDGGVDSDKFTAFVEPLVIFLILIVNAMVGIWQENNAEKALEALKEIQSEQATVIRDGTKIHNLPAKELVSGDIVELRAGDKVPADMRVVDLISSTLRVEQGSLTGESEAVNKNNKVVADDADIQGKRCMVFAGTNSS</sequence>
<reference evidence="12" key="2">
    <citation type="journal article" date="2024" name="Plant">
        <title>Genomic evolution and insights into agronomic trait innovations of Sesamum species.</title>
        <authorList>
            <person name="Miao H."/>
            <person name="Wang L."/>
            <person name="Qu L."/>
            <person name="Liu H."/>
            <person name="Sun Y."/>
            <person name="Le M."/>
            <person name="Wang Q."/>
            <person name="Wei S."/>
            <person name="Zheng Y."/>
            <person name="Lin W."/>
            <person name="Duan Y."/>
            <person name="Cao H."/>
            <person name="Xiong S."/>
            <person name="Wang X."/>
            <person name="Wei L."/>
            <person name="Li C."/>
            <person name="Ma Q."/>
            <person name="Ju M."/>
            <person name="Zhao R."/>
            <person name="Li G."/>
            <person name="Mu C."/>
            <person name="Tian Q."/>
            <person name="Mei H."/>
            <person name="Zhang T."/>
            <person name="Gao T."/>
            <person name="Zhang H."/>
        </authorList>
    </citation>
    <scope>NUCLEOTIDE SEQUENCE</scope>
    <source>
        <strain evidence="12">KEN1</strain>
    </source>
</reference>
<accession>A0AAW2TYB9</accession>
<comment type="caution">
    <text evidence="12">The sequence shown here is derived from an EMBL/GenBank/DDBJ whole genome shotgun (WGS) entry which is preliminary data.</text>
</comment>
<keyword evidence="6" id="KW-0460">Magnesium</keyword>
<evidence type="ECO:0000256" key="2">
    <source>
        <dbReference type="ARBA" id="ARBA00022553"/>
    </source>
</evidence>
<evidence type="ECO:0000256" key="10">
    <source>
        <dbReference type="SAM" id="Phobius"/>
    </source>
</evidence>
<organism evidence="12">
    <name type="scientific">Sesamum latifolium</name>
    <dbReference type="NCBI Taxonomy" id="2727402"/>
    <lineage>
        <taxon>Eukaryota</taxon>
        <taxon>Viridiplantae</taxon>
        <taxon>Streptophyta</taxon>
        <taxon>Embryophyta</taxon>
        <taxon>Tracheophyta</taxon>
        <taxon>Spermatophyta</taxon>
        <taxon>Magnoliopsida</taxon>
        <taxon>eudicotyledons</taxon>
        <taxon>Gunneridae</taxon>
        <taxon>Pentapetalae</taxon>
        <taxon>asterids</taxon>
        <taxon>lamiids</taxon>
        <taxon>Lamiales</taxon>
        <taxon>Pedaliaceae</taxon>
        <taxon>Sesamum</taxon>
    </lineage>
</organism>
<dbReference type="InterPro" id="IPR008250">
    <property type="entry name" value="ATPase_P-typ_transduc_dom_A_sf"/>
</dbReference>
<dbReference type="SMART" id="SM00831">
    <property type="entry name" value="Cation_ATPase_N"/>
    <property type="match status" value="1"/>
</dbReference>
<dbReference type="SUPFAM" id="SSF81665">
    <property type="entry name" value="Calcium ATPase, transmembrane domain M"/>
    <property type="match status" value="1"/>
</dbReference>
<keyword evidence="3 10" id="KW-0812">Transmembrane</keyword>
<protein>
    <submittedName>
        <fullName evidence="12">Calcium-transporting ATPase 1, endoplasmic reticulum-type</fullName>
    </submittedName>
</protein>
<evidence type="ECO:0000256" key="1">
    <source>
        <dbReference type="ARBA" id="ARBA00004127"/>
    </source>
</evidence>
<dbReference type="Gene3D" id="1.20.1110.10">
    <property type="entry name" value="Calcium-transporting ATPase, transmembrane domain"/>
    <property type="match status" value="1"/>
</dbReference>
<evidence type="ECO:0000256" key="9">
    <source>
        <dbReference type="ARBA" id="ARBA00023136"/>
    </source>
</evidence>
<evidence type="ECO:0000256" key="5">
    <source>
        <dbReference type="ARBA" id="ARBA00022840"/>
    </source>
</evidence>
<dbReference type="InterPro" id="IPR001757">
    <property type="entry name" value="P_typ_ATPase"/>
</dbReference>
<dbReference type="GO" id="GO:0016887">
    <property type="term" value="F:ATP hydrolysis activity"/>
    <property type="evidence" value="ECO:0007669"/>
    <property type="project" value="InterPro"/>
</dbReference>
<feature type="transmembrane region" description="Helical" evidence="10">
    <location>
        <begin position="87"/>
        <end position="105"/>
    </location>
</feature>
<evidence type="ECO:0000313" key="12">
    <source>
        <dbReference type="EMBL" id="KAL0409843.1"/>
    </source>
</evidence>
<gene>
    <name evidence="12" type="ORF">Slati_3574000</name>
</gene>
<dbReference type="EMBL" id="JACGWN010000013">
    <property type="protein sequence ID" value="KAL0409843.1"/>
    <property type="molecule type" value="Genomic_DNA"/>
</dbReference>
<keyword evidence="5" id="KW-0067">ATP-binding</keyword>
<keyword evidence="7" id="KW-1278">Translocase</keyword>
<feature type="domain" description="Cation-transporting P-type ATPase N-terminal" evidence="11">
    <location>
        <begin position="30"/>
        <end position="104"/>
    </location>
</feature>
<reference evidence="12" key="1">
    <citation type="submission" date="2020-06" db="EMBL/GenBank/DDBJ databases">
        <authorList>
            <person name="Li T."/>
            <person name="Hu X."/>
            <person name="Zhang T."/>
            <person name="Song X."/>
            <person name="Zhang H."/>
            <person name="Dai N."/>
            <person name="Sheng W."/>
            <person name="Hou X."/>
            <person name="Wei L."/>
        </authorList>
    </citation>
    <scope>NUCLEOTIDE SEQUENCE</scope>
    <source>
        <strain evidence="12">KEN1</strain>
        <tissue evidence="12">Leaf</tissue>
    </source>
</reference>
<dbReference type="SUPFAM" id="SSF81653">
    <property type="entry name" value="Calcium ATPase, transduction domain A"/>
    <property type="match status" value="1"/>
</dbReference>
<evidence type="ECO:0000256" key="6">
    <source>
        <dbReference type="ARBA" id="ARBA00022842"/>
    </source>
</evidence>
<keyword evidence="9 10" id="KW-0472">Membrane</keyword>
<dbReference type="InterPro" id="IPR023298">
    <property type="entry name" value="ATPase_P-typ_TM_dom_sf"/>
</dbReference>
<dbReference type="NCBIfam" id="TIGR01494">
    <property type="entry name" value="ATPase_P-type"/>
    <property type="match status" value="1"/>
</dbReference>
<dbReference type="GO" id="GO:0005524">
    <property type="term" value="F:ATP binding"/>
    <property type="evidence" value="ECO:0007669"/>
    <property type="project" value="UniProtKB-KW"/>
</dbReference>
<feature type="transmembrane region" description="Helical" evidence="10">
    <location>
        <begin position="117"/>
        <end position="136"/>
    </location>
</feature>
<keyword evidence="2" id="KW-0597">Phosphoprotein</keyword>
<evidence type="ECO:0000256" key="4">
    <source>
        <dbReference type="ARBA" id="ARBA00022741"/>
    </source>
</evidence>
<keyword evidence="4" id="KW-0547">Nucleotide-binding</keyword>
<dbReference type="GO" id="GO:0016020">
    <property type="term" value="C:membrane"/>
    <property type="evidence" value="ECO:0007669"/>
    <property type="project" value="InterPro"/>
</dbReference>
<evidence type="ECO:0000256" key="8">
    <source>
        <dbReference type="ARBA" id="ARBA00022989"/>
    </source>
</evidence>
<dbReference type="PANTHER" id="PTHR42861">
    <property type="entry name" value="CALCIUM-TRANSPORTING ATPASE"/>
    <property type="match status" value="1"/>
</dbReference>
<dbReference type="Gene3D" id="2.70.150.10">
    <property type="entry name" value="Calcium-transporting ATPase, cytoplasmic transduction domain A"/>
    <property type="match status" value="1"/>
</dbReference>
<dbReference type="Pfam" id="PF00122">
    <property type="entry name" value="E1-E2_ATPase"/>
    <property type="match status" value="1"/>
</dbReference>
<evidence type="ECO:0000259" key="11">
    <source>
        <dbReference type="SMART" id="SM00831"/>
    </source>
</evidence>
<keyword evidence="8 10" id="KW-1133">Transmembrane helix</keyword>